<gene>
    <name evidence="8" type="primary">pilR</name>
    <name evidence="8" type="ORF">AMPC_21560</name>
</gene>
<dbReference type="Pfam" id="PF00158">
    <property type="entry name" value="Sigma54_activat"/>
    <property type="match status" value="1"/>
</dbReference>
<dbReference type="InterPro" id="IPR025662">
    <property type="entry name" value="Sigma_54_int_dom_ATP-bd_1"/>
</dbReference>
<feature type="domain" description="Sigma-54 factor interaction" evidence="6">
    <location>
        <begin position="142"/>
        <end position="371"/>
    </location>
</feature>
<dbReference type="RefSeq" id="WP_248340646.1">
    <property type="nucleotide sequence ID" value="NZ_AP025592.1"/>
</dbReference>
<proteinExistence type="predicted"/>
<keyword evidence="4" id="KW-0804">Transcription</keyword>
<dbReference type="Gene3D" id="3.40.50.2300">
    <property type="match status" value="1"/>
</dbReference>
<dbReference type="InterPro" id="IPR025944">
    <property type="entry name" value="Sigma_54_int_dom_CS"/>
</dbReference>
<dbReference type="Pfam" id="PF00072">
    <property type="entry name" value="Response_reg"/>
    <property type="match status" value="1"/>
</dbReference>
<dbReference type="PANTHER" id="PTHR32071:SF113">
    <property type="entry name" value="ALGINATE BIOSYNTHESIS TRANSCRIPTIONAL REGULATORY PROTEIN ALGB"/>
    <property type="match status" value="1"/>
</dbReference>
<dbReference type="Gene3D" id="1.10.10.60">
    <property type="entry name" value="Homeodomain-like"/>
    <property type="match status" value="1"/>
</dbReference>
<dbReference type="PROSITE" id="PS50110">
    <property type="entry name" value="RESPONSE_REGULATORY"/>
    <property type="match status" value="1"/>
</dbReference>
<evidence type="ECO:0000313" key="8">
    <source>
        <dbReference type="EMBL" id="BDG09043.1"/>
    </source>
</evidence>
<dbReference type="SMART" id="SM00382">
    <property type="entry name" value="AAA"/>
    <property type="match status" value="1"/>
</dbReference>
<reference evidence="9" key="1">
    <citation type="journal article" date="2022" name="Int. J. Syst. Evol. Microbiol.">
        <title>Anaeromyxobacter oryzae sp. nov., Anaeromyxobacter diazotrophicus sp. nov. and Anaeromyxobacter paludicola sp. nov., isolated from paddy soils.</title>
        <authorList>
            <person name="Itoh H."/>
            <person name="Xu Z."/>
            <person name="Mise K."/>
            <person name="Masuda Y."/>
            <person name="Ushijima N."/>
            <person name="Hayakawa C."/>
            <person name="Shiratori Y."/>
            <person name="Senoo K."/>
        </authorList>
    </citation>
    <scope>NUCLEOTIDE SEQUENCE [LARGE SCALE GENOMIC DNA]</scope>
    <source>
        <strain evidence="9">Red630</strain>
    </source>
</reference>
<dbReference type="PROSITE" id="PS00675">
    <property type="entry name" value="SIGMA54_INTERACT_1"/>
    <property type="match status" value="1"/>
</dbReference>
<dbReference type="InterPro" id="IPR002197">
    <property type="entry name" value="HTH_Fis"/>
</dbReference>
<dbReference type="SUPFAM" id="SSF46689">
    <property type="entry name" value="Homeodomain-like"/>
    <property type="match status" value="1"/>
</dbReference>
<dbReference type="Pfam" id="PF02954">
    <property type="entry name" value="HTH_8"/>
    <property type="match status" value="1"/>
</dbReference>
<dbReference type="InterPro" id="IPR058031">
    <property type="entry name" value="AAA_lid_NorR"/>
</dbReference>
<evidence type="ECO:0000256" key="5">
    <source>
        <dbReference type="PROSITE-ProRule" id="PRU00169"/>
    </source>
</evidence>
<dbReference type="PROSITE" id="PS50045">
    <property type="entry name" value="SIGMA54_INTERACT_4"/>
    <property type="match status" value="1"/>
</dbReference>
<keyword evidence="1" id="KW-0547">Nucleotide-binding</keyword>
<dbReference type="PRINTS" id="PR01590">
    <property type="entry name" value="HTHFIS"/>
</dbReference>
<dbReference type="InterPro" id="IPR003593">
    <property type="entry name" value="AAA+_ATPase"/>
</dbReference>
<dbReference type="InterPro" id="IPR027417">
    <property type="entry name" value="P-loop_NTPase"/>
</dbReference>
<evidence type="ECO:0000256" key="1">
    <source>
        <dbReference type="ARBA" id="ARBA00022741"/>
    </source>
</evidence>
<dbReference type="Proteomes" id="UP001162734">
    <property type="component" value="Chromosome"/>
</dbReference>
<sequence>MAAILVVDDERSMREFLEILLQKEGHEVATAADLPTARARAGQGDLDLVITDLRLGRESGLDVLQAVKSASPATEVLVVTAFATTDTAVQAMKLGAYDYLQKPFKVDELKLVIGKALEHRALLAENRVLRHRVGQRGGDPEILGTSAAITEVRELVEKVAPTRTTVLVTGESGTGKEVVARAIHAQGLRASEPFVAINCGAIPEGLIESELFGHQKGSFTGATEQKQGLFEVAGSGTLFLDEVGELPPAVQVKLLRALQERKARRVGGAADYAFGARIVAATNRELEAEVRAGRFREDLFYRLNVIQLRMPPLRERREDVPIFVAHFLARFAAEVGRPRARLAPEAERLLLAYAYPGNVRELANVMERIVTLADGEVIEAALLPPAVRGAQPLPQAATAAAALPEVGIDLQAHLDAIERRILEQALERTGGVKTEAARLLSLTFRSLRYRLAKFGIG</sequence>
<feature type="modified residue" description="4-aspartylphosphate" evidence="5">
    <location>
        <position position="52"/>
    </location>
</feature>
<keyword evidence="5" id="KW-0597">Phosphoprotein</keyword>
<keyword evidence="3" id="KW-0805">Transcription regulation</keyword>
<keyword evidence="9" id="KW-1185">Reference proteome</keyword>
<dbReference type="Pfam" id="PF25601">
    <property type="entry name" value="AAA_lid_14"/>
    <property type="match status" value="1"/>
</dbReference>
<dbReference type="SUPFAM" id="SSF52172">
    <property type="entry name" value="CheY-like"/>
    <property type="match status" value="1"/>
</dbReference>
<evidence type="ECO:0000256" key="2">
    <source>
        <dbReference type="ARBA" id="ARBA00022840"/>
    </source>
</evidence>
<dbReference type="EMBL" id="AP025592">
    <property type="protein sequence ID" value="BDG09043.1"/>
    <property type="molecule type" value="Genomic_DNA"/>
</dbReference>
<evidence type="ECO:0000313" key="9">
    <source>
        <dbReference type="Proteomes" id="UP001162734"/>
    </source>
</evidence>
<dbReference type="SMART" id="SM00448">
    <property type="entry name" value="REC"/>
    <property type="match status" value="1"/>
</dbReference>
<dbReference type="InterPro" id="IPR002078">
    <property type="entry name" value="Sigma_54_int"/>
</dbReference>
<evidence type="ECO:0000259" key="7">
    <source>
        <dbReference type="PROSITE" id="PS50110"/>
    </source>
</evidence>
<dbReference type="InterPro" id="IPR009057">
    <property type="entry name" value="Homeodomain-like_sf"/>
</dbReference>
<name>A0ABN6NAU6_9BACT</name>
<dbReference type="PROSITE" id="PS00688">
    <property type="entry name" value="SIGMA54_INTERACT_3"/>
    <property type="match status" value="1"/>
</dbReference>
<dbReference type="CDD" id="cd00009">
    <property type="entry name" value="AAA"/>
    <property type="match status" value="1"/>
</dbReference>
<dbReference type="InterPro" id="IPR001789">
    <property type="entry name" value="Sig_transdc_resp-reg_receiver"/>
</dbReference>
<protein>
    <submittedName>
        <fullName evidence="8">Acetoacetate metabolism regulatory protein AtoC</fullName>
    </submittedName>
</protein>
<dbReference type="Gene3D" id="1.10.8.60">
    <property type="match status" value="1"/>
</dbReference>
<dbReference type="PANTHER" id="PTHR32071">
    <property type="entry name" value="TRANSCRIPTIONAL REGULATORY PROTEIN"/>
    <property type="match status" value="1"/>
</dbReference>
<feature type="domain" description="Response regulatory" evidence="7">
    <location>
        <begin position="3"/>
        <end position="117"/>
    </location>
</feature>
<keyword evidence="2" id="KW-0067">ATP-binding</keyword>
<evidence type="ECO:0000256" key="3">
    <source>
        <dbReference type="ARBA" id="ARBA00023015"/>
    </source>
</evidence>
<organism evidence="8 9">
    <name type="scientific">Anaeromyxobacter paludicola</name>
    <dbReference type="NCBI Taxonomy" id="2918171"/>
    <lineage>
        <taxon>Bacteria</taxon>
        <taxon>Pseudomonadati</taxon>
        <taxon>Myxococcota</taxon>
        <taxon>Myxococcia</taxon>
        <taxon>Myxococcales</taxon>
        <taxon>Cystobacterineae</taxon>
        <taxon>Anaeromyxobacteraceae</taxon>
        <taxon>Anaeromyxobacter</taxon>
    </lineage>
</organism>
<evidence type="ECO:0000256" key="4">
    <source>
        <dbReference type="ARBA" id="ARBA00023163"/>
    </source>
</evidence>
<accession>A0ABN6NAU6</accession>
<dbReference type="InterPro" id="IPR011006">
    <property type="entry name" value="CheY-like_superfamily"/>
</dbReference>
<dbReference type="Gene3D" id="3.40.50.300">
    <property type="entry name" value="P-loop containing nucleotide triphosphate hydrolases"/>
    <property type="match status" value="1"/>
</dbReference>
<evidence type="ECO:0000259" key="6">
    <source>
        <dbReference type="PROSITE" id="PS50045"/>
    </source>
</evidence>
<dbReference type="SUPFAM" id="SSF52540">
    <property type="entry name" value="P-loop containing nucleoside triphosphate hydrolases"/>
    <property type="match status" value="1"/>
</dbReference>